<keyword evidence="3" id="KW-1185">Reference proteome</keyword>
<protein>
    <submittedName>
        <fullName evidence="2">33252_t:CDS:1</fullName>
    </submittedName>
</protein>
<name>A0ABN7XDZ5_GIGMA</name>
<evidence type="ECO:0000313" key="3">
    <source>
        <dbReference type="Proteomes" id="UP000789901"/>
    </source>
</evidence>
<organism evidence="2 3">
    <name type="scientific">Gigaspora margarita</name>
    <dbReference type="NCBI Taxonomy" id="4874"/>
    <lineage>
        <taxon>Eukaryota</taxon>
        <taxon>Fungi</taxon>
        <taxon>Fungi incertae sedis</taxon>
        <taxon>Mucoromycota</taxon>
        <taxon>Glomeromycotina</taxon>
        <taxon>Glomeromycetes</taxon>
        <taxon>Diversisporales</taxon>
        <taxon>Gigasporaceae</taxon>
        <taxon>Gigaspora</taxon>
    </lineage>
</organism>
<dbReference type="EMBL" id="CAJVQB010114756">
    <property type="protein sequence ID" value="CAG8852656.1"/>
    <property type="molecule type" value="Genomic_DNA"/>
</dbReference>
<evidence type="ECO:0000256" key="1">
    <source>
        <dbReference type="SAM" id="MobiDB-lite"/>
    </source>
</evidence>
<feature type="non-terminal residue" evidence="2">
    <location>
        <position position="1"/>
    </location>
</feature>
<reference evidence="2 3" key="1">
    <citation type="submission" date="2021-06" db="EMBL/GenBank/DDBJ databases">
        <authorList>
            <person name="Kallberg Y."/>
            <person name="Tangrot J."/>
            <person name="Rosling A."/>
        </authorList>
    </citation>
    <scope>NUCLEOTIDE SEQUENCE [LARGE SCALE GENOMIC DNA]</scope>
    <source>
        <strain evidence="2 3">120-4 pot B 10/14</strain>
    </source>
</reference>
<evidence type="ECO:0000313" key="2">
    <source>
        <dbReference type="EMBL" id="CAG8852656.1"/>
    </source>
</evidence>
<feature type="region of interest" description="Disordered" evidence="1">
    <location>
        <begin position="1"/>
        <end position="23"/>
    </location>
</feature>
<sequence length="59" mass="6487">SSNYDDSKASQDHKAPSGYENPKDCCKVAPITSNFVLASSHIRRTDSQISLINAFNDLE</sequence>
<proteinExistence type="predicted"/>
<gene>
    <name evidence="2" type="ORF">GMARGA_LOCUS41477</name>
</gene>
<dbReference type="Proteomes" id="UP000789901">
    <property type="component" value="Unassembled WGS sequence"/>
</dbReference>
<comment type="caution">
    <text evidence="2">The sequence shown here is derived from an EMBL/GenBank/DDBJ whole genome shotgun (WGS) entry which is preliminary data.</text>
</comment>
<accession>A0ABN7XDZ5</accession>
<feature type="non-terminal residue" evidence="2">
    <location>
        <position position="59"/>
    </location>
</feature>